<reference evidence="2 3" key="1">
    <citation type="journal article" date="2011" name="J. Bacteriol.">
        <title>Genome sequence of Methyloversatilis universalis FAM5T, a methylotrophic representative of the order Rhodocyclales.</title>
        <authorList>
            <person name="Kittichotirat W."/>
            <person name="Good N.M."/>
            <person name="Hall R."/>
            <person name="Bringel F."/>
            <person name="Lajus A."/>
            <person name="Medigue C."/>
            <person name="Smalley N.E."/>
            <person name="Beck D."/>
            <person name="Bumgarner R."/>
            <person name="Vuilleumier S."/>
            <person name="Kalyuzhnaya M.G."/>
        </authorList>
    </citation>
    <scope>NUCLEOTIDE SEQUENCE [LARGE SCALE GENOMIC DNA]</scope>
    <source>
        <strain evidence="3">ATCC BAA-1314 / JCM 13912 / FAM5</strain>
    </source>
</reference>
<dbReference type="RefSeq" id="WP_008064315.1">
    <property type="nucleotide sequence ID" value="NZ_AFHG01000059.1"/>
</dbReference>
<dbReference type="STRING" id="1000565.METUNv1_03732"/>
<feature type="transmembrane region" description="Helical" evidence="1">
    <location>
        <begin position="234"/>
        <end position="254"/>
    </location>
</feature>
<feature type="transmembrane region" description="Helical" evidence="1">
    <location>
        <begin position="145"/>
        <end position="171"/>
    </location>
</feature>
<dbReference type="Proteomes" id="UP000005019">
    <property type="component" value="Unassembled WGS sequence"/>
</dbReference>
<evidence type="ECO:0008006" key="4">
    <source>
        <dbReference type="Google" id="ProtNLM"/>
    </source>
</evidence>
<feature type="transmembrane region" description="Helical" evidence="1">
    <location>
        <begin position="203"/>
        <end position="222"/>
    </location>
</feature>
<evidence type="ECO:0000256" key="1">
    <source>
        <dbReference type="SAM" id="Phobius"/>
    </source>
</evidence>
<evidence type="ECO:0000313" key="3">
    <source>
        <dbReference type="Proteomes" id="UP000005019"/>
    </source>
</evidence>
<keyword evidence="3" id="KW-1185">Reference proteome</keyword>
<feature type="transmembrane region" description="Helical" evidence="1">
    <location>
        <begin position="91"/>
        <end position="108"/>
    </location>
</feature>
<dbReference type="InterPro" id="IPR008875">
    <property type="entry name" value="TraX"/>
</dbReference>
<feature type="transmembrane region" description="Helical" evidence="1">
    <location>
        <begin position="114"/>
        <end position="133"/>
    </location>
</feature>
<feature type="transmembrane region" description="Helical" evidence="1">
    <location>
        <begin position="177"/>
        <end position="196"/>
    </location>
</feature>
<dbReference type="AlphaFoldDB" id="F5RHD5"/>
<dbReference type="OrthoDB" id="9781069at2"/>
<evidence type="ECO:0000313" key="2">
    <source>
        <dbReference type="EMBL" id="EGK69767.1"/>
    </source>
</evidence>
<gene>
    <name evidence="2" type="ORF">METUNv1_03732</name>
</gene>
<comment type="caution">
    <text evidence="2">The sequence shown here is derived from an EMBL/GenBank/DDBJ whole genome shotgun (WGS) entry which is preliminary data.</text>
</comment>
<keyword evidence="1" id="KW-0812">Transmembrane</keyword>
<accession>F5RHD5</accession>
<organism evidence="2 3">
    <name type="scientific">Methyloversatilis universalis (strain ATCC BAA-1314 / DSM 25237 / JCM 13912 / CCUG 52030 / FAM5)</name>
    <dbReference type="NCBI Taxonomy" id="1000565"/>
    <lineage>
        <taxon>Bacteria</taxon>
        <taxon>Pseudomonadati</taxon>
        <taxon>Pseudomonadota</taxon>
        <taxon>Betaproteobacteria</taxon>
        <taxon>Nitrosomonadales</taxon>
        <taxon>Sterolibacteriaceae</taxon>
        <taxon>Methyloversatilis</taxon>
    </lineage>
</organism>
<dbReference type="eggNOG" id="ENOG502ZKJR">
    <property type="taxonomic scope" value="Bacteria"/>
</dbReference>
<keyword evidence="1" id="KW-0472">Membrane</keyword>
<proteinExistence type="predicted"/>
<name>F5RHD5_METUF</name>
<sequence length="260" mass="28322">MARPLITRLAELPVKAVEAARATVLPIHPLQIDVLKLIACICMLIDHINTCLFDRASVWAWLIGRLAFPLFGLTFVLTLKPHKAMATARRLLIWAICTQPVYALAFANTGFSPWWAGNILFSFATVAYLVALAQAPSAANVAKGLAVVGVASIIQAPSSFGFTGLMLLTALYQAAHASQHVKAVCWVVGAVAFFLVNHMSASASVLLVSMLIACFGACVRVRQLPSLRFLKGRWALWFYAAHVFSIAVWVCDMVRNVRLT</sequence>
<dbReference type="EMBL" id="AFHG01000059">
    <property type="protein sequence ID" value="EGK69767.1"/>
    <property type="molecule type" value="Genomic_DNA"/>
</dbReference>
<feature type="transmembrane region" description="Helical" evidence="1">
    <location>
        <begin position="58"/>
        <end position="79"/>
    </location>
</feature>
<dbReference type="Pfam" id="PF05857">
    <property type="entry name" value="TraX"/>
    <property type="match status" value="1"/>
</dbReference>
<protein>
    <recommendedName>
        <fullName evidence="4">TraX family protein</fullName>
    </recommendedName>
</protein>
<keyword evidence="1" id="KW-1133">Transmembrane helix</keyword>